<evidence type="ECO:0000313" key="4">
    <source>
        <dbReference type="Proteomes" id="UP001488838"/>
    </source>
</evidence>
<name>A0AAW0HAX9_MYOGA</name>
<protein>
    <recommendedName>
        <fullName evidence="5">Secreted protein</fullName>
    </recommendedName>
</protein>
<evidence type="ECO:0000256" key="1">
    <source>
        <dbReference type="SAM" id="MobiDB-lite"/>
    </source>
</evidence>
<accession>A0AAW0HAX9</accession>
<dbReference type="AlphaFoldDB" id="A0AAW0HAX9"/>
<evidence type="ECO:0008006" key="5">
    <source>
        <dbReference type="Google" id="ProtNLM"/>
    </source>
</evidence>
<proteinExistence type="predicted"/>
<feature type="region of interest" description="Disordered" evidence="1">
    <location>
        <begin position="66"/>
        <end position="91"/>
    </location>
</feature>
<keyword evidence="4" id="KW-1185">Reference proteome</keyword>
<keyword evidence="2" id="KW-0732">Signal</keyword>
<sequence length="225" mass="24985">MQSLGRARAMPSQCISFLWLTIAMGSGAESLLIHGDMQSHIGSFVTSFRSSQMTFTASSSGLSKVQQAQFPQRDIHHSGPETSGARTETRSTRRLMKEGAGSLQALAEHQTRNLSIAFISFMEIRCSSQHSGLFPEHSFTQATLMKSSVKCSAHAKNPRKRTWYLTFPTTVMKKPSPKLKLELSFNTVQGPKLYLLQINKHWHVSTWEAAKPHANALGNERNAVP</sequence>
<dbReference type="EMBL" id="JBBHLL010000682">
    <property type="protein sequence ID" value="KAK7798533.1"/>
    <property type="molecule type" value="Genomic_DNA"/>
</dbReference>
<organism evidence="3 4">
    <name type="scientific">Myodes glareolus</name>
    <name type="common">Bank vole</name>
    <name type="synonym">Clethrionomys glareolus</name>
    <dbReference type="NCBI Taxonomy" id="447135"/>
    <lineage>
        <taxon>Eukaryota</taxon>
        <taxon>Metazoa</taxon>
        <taxon>Chordata</taxon>
        <taxon>Craniata</taxon>
        <taxon>Vertebrata</taxon>
        <taxon>Euteleostomi</taxon>
        <taxon>Mammalia</taxon>
        <taxon>Eutheria</taxon>
        <taxon>Euarchontoglires</taxon>
        <taxon>Glires</taxon>
        <taxon>Rodentia</taxon>
        <taxon>Myomorpha</taxon>
        <taxon>Muroidea</taxon>
        <taxon>Cricetidae</taxon>
        <taxon>Arvicolinae</taxon>
        <taxon>Myodes</taxon>
    </lineage>
</organism>
<reference evidence="3 4" key="1">
    <citation type="journal article" date="2023" name="bioRxiv">
        <title>Conserved and derived expression patterns and positive selection on dental genes reveal complex evolutionary context of ever-growing rodent molars.</title>
        <authorList>
            <person name="Calamari Z.T."/>
            <person name="Song A."/>
            <person name="Cohen E."/>
            <person name="Akter M."/>
            <person name="Roy R.D."/>
            <person name="Hallikas O."/>
            <person name="Christensen M.M."/>
            <person name="Li P."/>
            <person name="Marangoni P."/>
            <person name="Jernvall J."/>
            <person name="Klein O.D."/>
        </authorList>
    </citation>
    <scope>NUCLEOTIDE SEQUENCE [LARGE SCALE GENOMIC DNA]</scope>
    <source>
        <strain evidence="3">V071</strain>
    </source>
</reference>
<gene>
    <name evidence="3" type="ORF">U0070_003277</name>
</gene>
<dbReference type="Proteomes" id="UP001488838">
    <property type="component" value="Unassembled WGS sequence"/>
</dbReference>
<feature type="signal peptide" evidence="2">
    <location>
        <begin position="1"/>
        <end position="28"/>
    </location>
</feature>
<feature type="chain" id="PRO_5043452077" description="Secreted protein" evidence="2">
    <location>
        <begin position="29"/>
        <end position="225"/>
    </location>
</feature>
<evidence type="ECO:0000256" key="2">
    <source>
        <dbReference type="SAM" id="SignalP"/>
    </source>
</evidence>
<comment type="caution">
    <text evidence="3">The sequence shown here is derived from an EMBL/GenBank/DDBJ whole genome shotgun (WGS) entry which is preliminary data.</text>
</comment>
<evidence type="ECO:0000313" key="3">
    <source>
        <dbReference type="EMBL" id="KAK7798533.1"/>
    </source>
</evidence>